<proteinExistence type="predicted"/>
<dbReference type="SUPFAM" id="SSF48452">
    <property type="entry name" value="TPR-like"/>
    <property type="match status" value="1"/>
</dbReference>
<comment type="caution">
    <text evidence="7">The sequence shown here is derived from an EMBL/GenBank/DDBJ whole genome shotgun (WGS) entry which is preliminary data.</text>
</comment>
<accession>A0A370X5F8</accession>
<dbReference type="AlphaFoldDB" id="A0A370X5F8"/>
<dbReference type="GO" id="GO:0005524">
    <property type="term" value="F:ATP binding"/>
    <property type="evidence" value="ECO:0007669"/>
    <property type="project" value="UniProtKB-KW"/>
</dbReference>
<keyword evidence="5" id="KW-0802">TPR repeat</keyword>
<dbReference type="Pfam" id="PF13181">
    <property type="entry name" value="TPR_8"/>
    <property type="match status" value="1"/>
</dbReference>
<reference evidence="7 8" key="1">
    <citation type="submission" date="2018-07" db="EMBL/GenBank/DDBJ databases">
        <title>Dyella monticola sp. nov. and Dyella psychrodurans sp. nov. isolated from monsoon evergreen broad-leaved forest soil of Dinghu Mountain, China.</title>
        <authorList>
            <person name="Gao Z."/>
            <person name="Qiu L."/>
        </authorList>
    </citation>
    <scope>NUCLEOTIDE SEQUENCE [LARGE SCALE GENOMIC DNA]</scope>
    <source>
        <strain evidence="7 8">4G-K06</strain>
    </source>
</reference>
<dbReference type="GO" id="GO:0004674">
    <property type="term" value="F:protein serine/threonine kinase activity"/>
    <property type="evidence" value="ECO:0007669"/>
    <property type="project" value="UniProtKB-KW"/>
</dbReference>
<evidence type="ECO:0000256" key="1">
    <source>
        <dbReference type="ARBA" id="ARBA00022679"/>
    </source>
</evidence>
<keyword evidence="4" id="KW-0067">ATP-binding</keyword>
<keyword evidence="3 7" id="KW-0418">Kinase</keyword>
<dbReference type="InterPro" id="IPR000719">
    <property type="entry name" value="Prot_kinase_dom"/>
</dbReference>
<dbReference type="Gene3D" id="1.25.40.10">
    <property type="entry name" value="Tetratricopeptide repeat domain"/>
    <property type="match status" value="2"/>
</dbReference>
<feature type="repeat" description="TPR" evidence="5">
    <location>
        <begin position="595"/>
        <end position="628"/>
    </location>
</feature>
<evidence type="ECO:0000313" key="7">
    <source>
        <dbReference type="EMBL" id="RDS83618.1"/>
    </source>
</evidence>
<sequence>MGDAHSERYRQAKALAHAALDLDPTERSAFLTVRCGGDAELFNEVQWLIASLEPDDSSFLDSDLAYLFEPGADDVVEVDTPRNYHFIRRLEEGGHGVVYLAERCNGDVRQQIALKLLHLAGRLSETMMAQFRAEGAILARLNHPNIVHLIEAGTLQDGRPFIAMEYVDGLPITDYCSAHSLNARQRAELFVKVCAAVSYAHQHLVLHRDLKPSNILVTAEGEPKLLDFGIARLLDHGDTSAACRTVDAQRLLTPYYASPEQMKGQALTTATDVYSLGAVLYEVMAGRPPFLAKTGETFELAHSVCEKEPEKPSHAQTVVLGGNVNKVISVPGDLDAIVLKTLRKRPEDRYTSVYELGTDLRRFLASRPVAARRGSVIYRSRRFVQRNRWKIATISAFVLLITGFAVVRQVQLQRTQLERDRAEQVVAFINNFFAEADPSKSRGETVTVREALDTSVHGLESKRSLDPEIRATILATIGYAYNGLGLNKKGIATLQAALTYLGNGPASAVDRVNILIAIANAHSTDGNFREAIAYYDKAENALQNVSDKQDLPDQISIGKLQNSVLAADANLDKAIPALRAEIETVRERNEESLLPEAYKSLGLAYQSKGDYQAAFDALTLAVNSSAKSKGFDAPSTLEFRASQAQAQKLLDPAKAIPLFKSIIADHARVIGTSDMSYAVILNDLAVTLGGAGQREASVPIYEQARQVARAVAGPEDRFYLQLTGNEAIALVKLGRKAEAAQLLQGTLPALAAHQQSGIDKLVYAHTLYSLGATQLGVNDANAERYFAQADAVLGHKAPDGYVDVYEEILYQLTNAQVHNKHYGQAEASLQRLETVEAQLPGTAARGKSLHVDLLLGEGKYAQAERLAKDDYETDAALGNCSKAAIFSAQYEQAVKKQSAEHPAPLQPCVNKKVSGV</sequence>
<dbReference type="Gene3D" id="1.10.510.10">
    <property type="entry name" value="Transferase(Phosphotransferase) domain 1"/>
    <property type="match status" value="1"/>
</dbReference>
<evidence type="ECO:0000256" key="5">
    <source>
        <dbReference type="PROSITE-ProRule" id="PRU00339"/>
    </source>
</evidence>
<dbReference type="CDD" id="cd14014">
    <property type="entry name" value="STKc_PknB_like"/>
    <property type="match status" value="1"/>
</dbReference>
<dbReference type="PROSITE" id="PS50011">
    <property type="entry name" value="PROTEIN_KINASE_DOM"/>
    <property type="match status" value="1"/>
</dbReference>
<evidence type="ECO:0000256" key="2">
    <source>
        <dbReference type="ARBA" id="ARBA00022741"/>
    </source>
</evidence>
<keyword evidence="8" id="KW-1185">Reference proteome</keyword>
<dbReference type="PANTHER" id="PTHR43289:SF34">
    <property type="entry name" value="SERINE_THREONINE-PROTEIN KINASE YBDM-RELATED"/>
    <property type="match status" value="1"/>
</dbReference>
<dbReference type="Gene3D" id="3.30.200.20">
    <property type="entry name" value="Phosphorylase Kinase, domain 1"/>
    <property type="match status" value="1"/>
</dbReference>
<dbReference type="InterPro" id="IPR019734">
    <property type="entry name" value="TPR_rpt"/>
</dbReference>
<dbReference type="PROSITE" id="PS50005">
    <property type="entry name" value="TPR"/>
    <property type="match status" value="1"/>
</dbReference>
<evidence type="ECO:0000256" key="4">
    <source>
        <dbReference type="ARBA" id="ARBA00022840"/>
    </source>
</evidence>
<dbReference type="Pfam" id="PF00069">
    <property type="entry name" value="Pkinase"/>
    <property type="match status" value="1"/>
</dbReference>
<dbReference type="EMBL" id="QRBE01000002">
    <property type="protein sequence ID" value="RDS83618.1"/>
    <property type="molecule type" value="Genomic_DNA"/>
</dbReference>
<feature type="domain" description="Protein kinase" evidence="6">
    <location>
        <begin position="84"/>
        <end position="364"/>
    </location>
</feature>
<dbReference type="InterPro" id="IPR011009">
    <property type="entry name" value="Kinase-like_dom_sf"/>
</dbReference>
<dbReference type="SMART" id="SM00220">
    <property type="entry name" value="S_TKc"/>
    <property type="match status" value="1"/>
</dbReference>
<gene>
    <name evidence="7" type="ORF">DWU98_04615</name>
</gene>
<dbReference type="SMART" id="SM00028">
    <property type="entry name" value="TPR"/>
    <property type="match status" value="5"/>
</dbReference>
<evidence type="ECO:0000313" key="8">
    <source>
        <dbReference type="Proteomes" id="UP000254258"/>
    </source>
</evidence>
<keyword evidence="7" id="KW-0723">Serine/threonine-protein kinase</keyword>
<dbReference type="PROSITE" id="PS00108">
    <property type="entry name" value="PROTEIN_KINASE_ST"/>
    <property type="match status" value="1"/>
</dbReference>
<organism evidence="7 8">
    <name type="scientific">Dyella monticola</name>
    <dbReference type="NCBI Taxonomy" id="1927958"/>
    <lineage>
        <taxon>Bacteria</taxon>
        <taxon>Pseudomonadati</taxon>
        <taxon>Pseudomonadota</taxon>
        <taxon>Gammaproteobacteria</taxon>
        <taxon>Lysobacterales</taxon>
        <taxon>Rhodanobacteraceae</taxon>
        <taxon>Dyella</taxon>
    </lineage>
</organism>
<keyword evidence="1" id="KW-0808">Transferase</keyword>
<dbReference type="Proteomes" id="UP000254258">
    <property type="component" value="Unassembled WGS sequence"/>
</dbReference>
<name>A0A370X5F8_9GAMM</name>
<keyword evidence="2" id="KW-0547">Nucleotide-binding</keyword>
<dbReference type="PANTHER" id="PTHR43289">
    <property type="entry name" value="MITOGEN-ACTIVATED PROTEIN KINASE KINASE KINASE 20-RELATED"/>
    <property type="match status" value="1"/>
</dbReference>
<dbReference type="Pfam" id="PF13374">
    <property type="entry name" value="TPR_10"/>
    <property type="match status" value="1"/>
</dbReference>
<evidence type="ECO:0000256" key="3">
    <source>
        <dbReference type="ARBA" id="ARBA00022777"/>
    </source>
</evidence>
<dbReference type="InterPro" id="IPR011990">
    <property type="entry name" value="TPR-like_helical_dom_sf"/>
</dbReference>
<dbReference type="SUPFAM" id="SSF56112">
    <property type="entry name" value="Protein kinase-like (PK-like)"/>
    <property type="match status" value="1"/>
</dbReference>
<dbReference type="InterPro" id="IPR008271">
    <property type="entry name" value="Ser/Thr_kinase_AS"/>
</dbReference>
<evidence type="ECO:0000259" key="6">
    <source>
        <dbReference type="PROSITE" id="PS50011"/>
    </source>
</evidence>
<protein>
    <submittedName>
        <fullName evidence="7">Serine/threonine protein kinase</fullName>
    </submittedName>
</protein>